<dbReference type="EMBL" id="JXSL01000022">
    <property type="protein sequence ID" value="KIL99717.1"/>
    <property type="molecule type" value="Genomic_DNA"/>
</dbReference>
<feature type="transmembrane region" description="Helical" evidence="1">
    <location>
        <begin position="16"/>
        <end position="38"/>
    </location>
</feature>
<evidence type="ECO:0000313" key="4">
    <source>
        <dbReference type="Proteomes" id="UP000031971"/>
    </source>
</evidence>
<dbReference type="Pfam" id="PF07811">
    <property type="entry name" value="TadE"/>
    <property type="match status" value="1"/>
</dbReference>
<evidence type="ECO:0000256" key="1">
    <source>
        <dbReference type="SAM" id="Phobius"/>
    </source>
</evidence>
<proteinExistence type="predicted"/>
<keyword evidence="1" id="KW-1133">Transmembrane helix</keyword>
<keyword evidence="1" id="KW-0812">Transmembrane</keyword>
<dbReference type="AlphaFoldDB" id="A0A0C2UDY8"/>
<keyword evidence="4" id="KW-1185">Reference proteome</keyword>
<organism evidence="3 4">
    <name type="scientific">Paramagnetospirillum magnetotacticum MS-1</name>
    <dbReference type="NCBI Taxonomy" id="272627"/>
    <lineage>
        <taxon>Bacteria</taxon>
        <taxon>Pseudomonadati</taxon>
        <taxon>Pseudomonadota</taxon>
        <taxon>Alphaproteobacteria</taxon>
        <taxon>Rhodospirillales</taxon>
        <taxon>Magnetospirillaceae</taxon>
        <taxon>Paramagnetospirillum</taxon>
    </lineage>
</organism>
<dbReference type="RefSeq" id="WP_009870596.1">
    <property type="nucleotide sequence ID" value="NZ_JXSL01000022.1"/>
</dbReference>
<comment type="caution">
    <text evidence="3">The sequence shown here is derived from an EMBL/GenBank/DDBJ whole genome shotgun (WGS) entry which is preliminary data.</text>
</comment>
<evidence type="ECO:0000313" key="3">
    <source>
        <dbReference type="EMBL" id="KIL99717.1"/>
    </source>
</evidence>
<keyword evidence="1" id="KW-0472">Membrane</keyword>
<dbReference type="InterPro" id="IPR012495">
    <property type="entry name" value="TadE-like_dom"/>
</dbReference>
<gene>
    <name evidence="3" type="ORF">CCC_03889</name>
</gene>
<dbReference type="Proteomes" id="UP000031971">
    <property type="component" value="Unassembled WGS sequence"/>
</dbReference>
<reference evidence="3 4" key="1">
    <citation type="submission" date="2015-01" db="EMBL/GenBank/DDBJ databases">
        <title>Genome Sequence of Magnetospirillum magnetotacticum Strain MS-1.</title>
        <authorList>
            <person name="Marinov G.K."/>
            <person name="Smalley M.D."/>
            <person name="DeSalvo G."/>
        </authorList>
    </citation>
    <scope>NUCLEOTIDE SEQUENCE [LARGE SCALE GENOMIC DNA]</scope>
    <source>
        <strain evidence="3 4">MS-1</strain>
    </source>
</reference>
<protein>
    <submittedName>
        <fullName evidence="3">Type II/IV secretion system ATPase TadZ/CpaE associated with Flp pilus assembly</fullName>
    </submittedName>
</protein>
<accession>A0A0C2UDY8</accession>
<sequence>MRHWIRDERGVSAVEFALALPILALMMVGLADMGLAVNEKMRLTSAVRAGAQSGYGNWNDSAAIISAVKDASGVSPTALTVTTATSCACADGSAMACGNTCSGGATRTYLTVTATERYSLLVDYPGLSGPASLSATAVLRVQ</sequence>
<name>A0A0C2UDY8_PARME</name>
<evidence type="ECO:0000259" key="2">
    <source>
        <dbReference type="Pfam" id="PF07811"/>
    </source>
</evidence>
<dbReference type="STRING" id="272627.CCC_03889"/>
<feature type="domain" description="TadE-like" evidence="2">
    <location>
        <begin position="10"/>
        <end position="51"/>
    </location>
</feature>